<dbReference type="InterPro" id="IPR036034">
    <property type="entry name" value="PDZ_sf"/>
</dbReference>
<keyword evidence="2" id="KW-0645">Protease</keyword>
<keyword evidence="6" id="KW-1185">Reference proteome</keyword>
<accession>A0A0P6XP69</accession>
<comment type="caution">
    <text evidence="5">The sequence shown here is derived from an EMBL/GenBank/DDBJ whole genome shotgun (WGS) entry which is preliminary data.</text>
</comment>
<feature type="domain" description="PDZ" evidence="4">
    <location>
        <begin position="272"/>
        <end position="341"/>
    </location>
</feature>
<gene>
    <name evidence="5" type="ORF">SE15_05105</name>
</gene>
<comment type="similarity">
    <text evidence="1">Belongs to the peptidase S1C family.</text>
</comment>
<evidence type="ECO:0000256" key="3">
    <source>
        <dbReference type="ARBA" id="ARBA00022801"/>
    </source>
</evidence>
<dbReference type="SUPFAM" id="SSF50494">
    <property type="entry name" value="Trypsin-like serine proteases"/>
    <property type="match status" value="1"/>
</dbReference>
<dbReference type="OrthoDB" id="9758917at2"/>
<dbReference type="Gene3D" id="2.30.42.10">
    <property type="match status" value="1"/>
</dbReference>
<dbReference type="PANTHER" id="PTHR43343">
    <property type="entry name" value="PEPTIDASE S12"/>
    <property type="match status" value="1"/>
</dbReference>
<evidence type="ECO:0000313" key="5">
    <source>
        <dbReference type="EMBL" id="KPL84476.1"/>
    </source>
</evidence>
<dbReference type="AlphaFoldDB" id="A0A0P6XP69"/>
<dbReference type="SUPFAM" id="SSF50156">
    <property type="entry name" value="PDZ domain-like"/>
    <property type="match status" value="1"/>
</dbReference>
<dbReference type="Pfam" id="PF13365">
    <property type="entry name" value="Trypsin_2"/>
    <property type="match status" value="1"/>
</dbReference>
<evidence type="ECO:0000313" key="6">
    <source>
        <dbReference type="Proteomes" id="UP000050544"/>
    </source>
</evidence>
<name>A0A0P6XP69_9CHLR</name>
<evidence type="ECO:0000256" key="1">
    <source>
        <dbReference type="ARBA" id="ARBA00010541"/>
    </source>
</evidence>
<dbReference type="Proteomes" id="UP000050544">
    <property type="component" value="Unassembled WGS sequence"/>
</dbReference>
<keyword evidence="3" id="KW-0378">Hydrolase</keyword>
<dbReference type="GO" id="GO:0006508">
    <property type="term" value="P:proteolysis"/>
    <property type="evidence" value="ECO:0007669"/>
    <property type="project" value="UniProtKB-KW"/>
</dbReference>
<dbReference type="InterPro" id="IPR051201">
    <property type="entry name" value="Chloro_Bact_Ser_Proteases"/>
</dbReference>
<evidence type="ECO:0000259" key="4">
    <source>
        <dbReference type="PROSITE" id="PS50106"/>
    </source>
</evidence>
<dbReference type="PRINTS" id="PR00834">
    <property type="entry name" value="PROTEASES2C"/>
</dbReference>
<protein>
    <recommendedName>
        <fullName evidence="4">PDZ domain-containing protein</fullName>
    </recommendedName>
</protein>
<dbReference type="InterPro" id="IPR043504">
    <property type="entry name" value="Peptidase_S1_PA_chymotrypsin"/>
</dbReference>
<dbReference type="Gene3D" id="2.40.10.10">
    <property type="entry name" value="Trypsin-like serine proteases"/>
    <property type="match status" value="2"/>
</dbReference>
<sequence>MKRPVLFLILFGLLIAAALCGGLGGGLVAYYLFQNQRLVSAPSTPFIEPTLQPSPTPVAHLFVQTTQIETTITQVVEKVSPAVVTVVAKMPDQLGFFGVIPGGTSSGSGFIISQEGYVITNNHVVEGAESVHIVLLSGEERPAQVIGRDRFSDLAVLKMDGDVPAVVTLGNSDELRPGETVIAIGSPLGDFKNSVTVGVISATGRAIDTGEGYYLEGLLQTDAAINQGNSGGPLVNLAGEVIGVNTLIVRTSSSGVTVEGLGFAIPSNTVQAVATQIIEKGYVSRPFLGVRWQPINPTLAQQYNLPVEWGIYVSEVIEGSPAETAGIRPGDIITRIGNLAIDANHPFINVLFSFKPGDEVTVELVRRSKTLQVTLTLGESR</sequence>
<reference evidence="5 6" key="1">
    <citation type="submission" date="2015-07" db="EMBL/GenBank/DDBJ databases">
        <title>Whole genome sequence of Thermanaerothrix daxensis DSM 23592.</title>
        <authorList>
            <person name="Hemp J."/>
            <person name="Ward L.M."/>
            <person name="Pace L.A."/>
            <person name="Fischer W.W."/>
        </authorList>
    </citation>
    <scope>NUCLEOTIDE SEQUENCE [LARGE SCALE GENOMIC DNA]</scope>
    <source>
        <strain evidence="5 6">GNS-1</strain>
    </source>
</reference>
<dbReference type="InterPro" id="IPR001478">
    <property type="entry name" value="PDZ"/>
</dbReference>
<dbReference type="GO" id="GO:0004252">
    <property type="term" value="F:serine-type endopeptidase activity"/>
    <property type="evidence" value="ECO:0007669"/>
    <property type="project" value="InterPro"/>
</dbReference>
<dbReference type="InterPro" id="IPR009003">
    <property type="entry name" value="Peptidase_S1_PA"/>
</dbReference>
<dbReference type="RefSeq" id="WP_054521001.1">
    <property type="nucleotide sequence ID" value="NZ_LGKO01000002.1"/>
</dbReference>
<dbReference type="EMBL" id="LGKO01000002">
    <property type="protein sequence ID" value="KPL84476.1"/>
    <property type="molecule type" value="Genomic_DNA"/>
</dbReference>
<dbReference type="Pfam" id="PF13180">
    <property type="entry name" value="PDZ_2"/>
    <property type="match status" value="1"/>
</dbReference>
<dbReference type="PANTHER" id="PTHR43343:SF3">
    <property type="entry name" value="PROTEASE DO-LIKE 8, CHLOROPLASTIC"/>
    <property type="match status" value="1"/>
</dbReference>
<evidence type="ECO:0000256" key="2">
    <source>
        <dbReference type="ARBA" id="ARBA00022670"/>
    </source>
</evidence>
<dbReference type="STRING" id="869279.SE15_05105"/>
<dbReference type="SMART" id="SM00228">
    <property type="entry name" value="PDZ"/>
    <property type="match status" value="1"/>
</dbReference>
<dbReference type="InterPro" id="IPR001940">
    <property type="entry name" value="Peptidase_S1C"/>
</dbReference>
<proteinExistence type="inferred from homology"/>
<organism evidence="5 6">
    <name type="scientific">Thermanaerothrix daxensis</name>
    <dbReference type="NCBI Taxonomy" id="869279"/>
    <lineage>
        <taxon>Bacteria</taxon>
        <taxon>Bacillati</taxon>
        <taxon>Chloroflexota</taxon>
        <taxon>Anaerolineae</taxon>
        <taxon>Anaerolineales</taxon>
        <taxon>Anaerolineaceae</taxon>
        <taxon>Thermanaerothrix</taxon>
    </lineage>
</organism>
<dbReference type="PROSITE" id="PS50106">
    <property type="entry name" value="PDZ"/>
    <property type="match status" value="1"/>
</dbReference>